<gene>
    <name evidence="2" type="ORF">ACAOBT_LOCUS26828</name>
</gene>
<evidence type="ECO:0000313" key="2">
    <source>
        <dbReference type="EMBL" id="CAH2002498.1"/>
    </source>
</evidence>
<dbReference type="EMBL" id="CAKOFQ010007498">
    <property type="protein sequence ID" value="CAH2002498.1"/>
    <property type="molecule type" value="Genomic_DNA"/>
</dbReference>
<dbReference type="Proteomes" id="UP001152888">
    <property type="component" value="Unassembled WGS sequence"/>
</dbReference>
<comment type="caution">
    <text evidence="2">The sequence shown here is derived from an EMBL/GenBank/DDBJ whole genome shotgun (WGS) entry which is preliminary data.</text>
</comment>
<feature type="domain" description="Aldehyde dehydrogenase" evidence="1">
    <location>
        <begin position="77"/>
        <end position="458"/>
    </location>
</feature>
<dbReference type="GO" id="GO:0016620">
    <property type="term" value="F:oxidoreductase activity, acting on the aldehyde or oxo group of donors, NAD or NADP as acceptor"/>
    <property type="evidence" value="ECO:0007669"/>
    <property type="project" value="InterPro"/>
</dbReference>
<evidence type="ECO:0000259" key="1">
    <source>
        <dbReference type="Pfam" id="PF00171"/>
    </source>
</evidence>
<dbReference type="Pfam" id="PF00171">
    <property type="entry name" value="Aldedh"/>
    <property type="match status" value="1"/>
</dbReference>
<dbReference type="InterPro" id="IPR016161">
    <property type="entry name" value="Ald_DH/histidinol_DH"/>
</dbReference>
<dbReference type="OrthoDB" id="310895at2759"/>
<evidence type="ECO:0000313" key="3">
    <source>
        <dbReference type="Proteomes" id="UP001152888"/>
    </source>
</evidence>
<dbReference type="SUPFAM" id="SSF53720">
    <property type="entry name" value="ALDH-like"/>
    <property type="match status" value="2"/>
</dbReference>
<protein>
    <recommendedName>
        <fullName evidence="1">Aldehyde dehydrogenase domain-containing protein</fullName>
    </recommendedName>
</protein>
<accession>A0A9P0PXT5</accession>
<dbReference type="InterPro" id="IPR016163">
    <property type="entry name" value="Ald_DH_C"/>
</dbReference>
<proteinExistence type="predicted"/>
<dbReference type="Gene3D" id="3.40.309.10">
    <property type="entry name" value="Aldehyde Dehydrogenase, Chain A, domain 2"/>
    <property type="match status" value="1"/>
</dbReference>
<dbReference type="InterPro" id="IPR015590">
    <property type="entry name" value="Aldehyde_DH_dom"/>
</dbReference>
<reference evidence="2" key="1">
    <citation type="submission" date="2022-03" db="EMBL/GenBank/DDBJ databases">
        <authorList>
            <person name="Sayadi A."/>
        </authorList>
    </citation>
    <scope>NUCLEOTIDE SEQUENCE</scope>
</reference>
<sequence>MSKRDTSVKHIFDHMNYRDCIEKMDKLDEWLKTTFFPTLGPNSIDVNDVINKQKLCSVSIPENIDQLVDSILEPDDLDRQKRSMLLEKLATSVEQNSELLAQIEAATRGILLRDTKQKVVPILKEYFIYYSTFPLQYSIDDKKTVVGVFSNETPLINVGLFIAPALASGCRIIVQAGTKIFLALHLIKELAASIGFHSITVIPSDDNHLSTYIGSSVELSVVVLFDDLLDKKYSTVPDEKTNTRIVYLTNYRIPAIIFDDADLHAATEGIISAAWSKWAHSSVGTVFVQESILDQFLDMLKKKLSHLKVGPSNEKLADISQCISDLSCLKKTLESSLCMEKFQVLKNDDIWQPTLILGGKVDDGQAFSSTEDDGQVLTVLSFRSIEEAISMANSSKQGLAASVWSENLCLINEVVRKLKVTNIWINGTYGTTAANVTFTPLKGSGVGNFGGVEGFFELLSPYDAFIPKAENDSDKNISSAIGAAKKGQECWGKISKIKKKLLLLAKLKDLLNKHFSSNAEDYYSIIYRYFNGRDSSFATTQSGFDLVSYQEPRGVVAVGNIQDKHAIYVTVRALYEGNAVISQHWIAKELGPLLPDGVLKYIPDTAEATRAVESHNDVQVFFGSWNAEMLPPSHVTDSSNIQSILEEEFYNKVSVVKNVWCDVGKSSLCNFGE</sequence>
<dbReference type="PANTHER" id="PTHR11699">
    <property type="entry name" value="ALDEHYDE DEHYDROGENASE-RELATED"/>
    <property type="match status" value="1"/>
</dbReference>
<name>A0A9P0PXT5_ACAOB</name>
<dbReference type="InterPro" id="IPR016162">
    <property type="entry name" value="Ald_DH_N"/>
</dbReference>
<dbReference type="AlphaFoldDB" id="A0A9P0PXT5"/>
<dbReference type="Gene3D" id="3.40.605.10">
    <property type="entry name" value="Aldehyde Dehydrogenase, Chain A, domain 1"/>
    <property type="match status" value="1"/>
</dbReference>
<organism evidence="2 3">
    <name type="scientific">Acanthoscelides obtectus</name>
    <name type="common">Bean weevil</name>
    <name type="synonym">Bruchus obtectus</name>
    <dbReference type="NCBI Taxonomy" id="200917"/>
    <lineage>
        <taxon>Eukaryota</taxon>
        <taxon>Metazoa</taxon>
        <taxon>Ecdysozoa</taxon>
        <taxon>Arthropoda</taxon>
        <taxon>Hexapoda</taxon>
        <taxon>Insecta</taxon>
        <taxon>Pterygota</taxon>
        <taxon>Neoptera</taxon>
        <taxon>Endopterygota</taxon>
        <taxon>Coleoptera</taxon>
        <taxon>Polyphaga</taxon>
        <taxon>Cucujiformia</taxon>
        <taxon>Chrysomeloidea</taxon>
        <taxon>Chrysomelidae</taxon>
        <taxon>Bruchinae</taxon>
        <taxon>Bruchini</taxon>
        <taxon>Acanthoscelides</taxon>
    </lineage>
</organism>
<keyword evidence="3" id="KW-1185">Reference proteome</keyword>